<evidence type="ECO:0000313" key="1">
    <source>
        <dbReference type="EMBL" id="KAG0582341.1"/>
    </source>
</evidence>
<keyword evidence="2" id="KW-1185">Reference proteome</keyword>
<gene>
    <name evidence="1" type="ORF">KC19_3G052700</name>
</gene>
<name>A0A8T0IHF1_CERPU</name>
<evidence type="ECO:0000313" key="2">
    <source>
        <dbReference type="Proteomes" id="UP000822688"/>
    </source>
</evidence>
<comment type="caution">
    <text evidence="1">The sequence shown here is derived from an EMBL/GenBank/DDBJ whole genome shotgun (WGS) entry which is preliminary data.</text>
</comment>
<dbReference type="AlphaFoldDB" id="A0A8T0IHF1"/>
<organism evidence="1 2">
    <name type="scientific">Ceratodon purpureus</name>
    <name type="common">Fire moss</name>
    <name type="synonym">Dicranum purpureum</name>
    <dbReference type="NCBI Taxonomy" id="3225"/>
    <lineage>
        <taxon>Eukaryota</taxon>
        <taxon>Viridiplantae</taxon>
        <taxon>Streptophyta</taxon>
        <taxon>Embryophyta</taxon>
        <taxon>Bryophyta</taxon>
        <taxon>Bryophytina</taxon>
        <taxon>Bryopsida</taxon>
        <taxon>Dicranidae</taxon>
        <taxon>Pseudoditrichales</taxon>
        <taxon>Ditrichaceae</taxon>
        <taxon>Ceratodon</taxon>
    </lineage>
</organism>
<sequence>MPLSSVKTSKQTHTNICLIGRSSGDSFQLKFECKTGNPGFVVIQPSENEDDDGGNNSSLAVLDKTVSVVELGMNMAGVPA</sequence>
<dbReference type="Proteomes" id="UP000822688">
    <property type="component" value="Chromosome 3"/>
</dbReference>
<reference evidence="1" key="1">
    <citation type="submission" date="2020-06" db="EMBL/GenBank/DDBJ databases">
        <title>WGS assembly of Ceratodon purpureus strain R40.</title>
        <authorList>
            <person name="Carey S.B."/>
            <person name="Jenkins J."/>
            <person name="Shu S."/>
            <person name="Lovell J.T."/>
            <person name="Sreedasyam A."/>
            <person name="Maumus F."/>
            <person name="Tiley G.P."/>
            <person name="Fernandez-Pozo N."/>
            <person name="Barry K."/>
            <person name="Chen C."/>
            <person name="Wang M."/>
            <person name="Lipzen A."/>
            <person name="Daum C."/>
            <person name="Saski C.A."/>
            <person name="Payton A.C."/>
            <person name="Mcbreen J.C."/>
            <person name="Conrad R.E."/>
            <person name="Kollar L.M."/>
            <person name="Olsson S."/>
            <person name="Huttunen S."/>
            <person name="Landis J.B."/>
            <person name="Wickett N.J."/>
            <person name="Johnson M.G."/>
            <person name="Rensing S.A."/>
            <person name="Grimwood J."/>
            <person name="Schmutz J."/>
            <person name="Mcdaniel S.F."/>
        </authorList>
    </citation>
    <scope>NUCLEOTIDE SEQUENCE</scope>
    <source>
        <strain evidence="1">R40</strain>
    </source>
</reference>
<accession>A0A8T0IHF1</accession>
<dbReference type="EMBL" id="CM026423">
    <property type="protein sequence ID" value="KAG0582341.1"/>
    <property type="molecule type" value="Genomic_DNA"/>
</dbReference>
<protein>
    <submittedName>
        <fullName evidence="1">Uncharacterized protein</fullName>
    </submittedName>
</protein>
<proteinExistence type="predicted"/>